<reference evidence="2" key="1">
    <citation type="submission" date="2021-01" db="EMBL/GenBank/DDBJ databases">
        <authorList>
            <person name="Li R."/>
            <person name="Bekaert M."/>
        </authorList>
    </citation>
    <scope>NUCLEOTIDE SEQUENCE</scope>
    <source>
        <strain evidence="2">Farmed</strain>
    </source>
</reference>
<dbReference type="Proteomes" id="UP000597762">
    <property type="component" value="Unassembled WGS sequence"/>
</dbReference>
<protein>
    <submittedName>
        <fullName evidence="2">Uncharacterized protein</fullName>
    </submittedName>
</protein>
<feature type="region of interest" description="Disordered" evidence="1">
    <location>
        <begin position="112"/>
        <end position="169"/>
    </location>
</feature>
<feature type="region of interest" description="Disordered" evidence="1">
    <location>
        <begin position="1"/>
        <end position="36"/>
    </location>
</feature>
<feature type="compositionally biased region" description="Polar residues" evidence="1">
    <location>
        <begin position="27"/>
        <end position="36"/>
    </location>
</feature>
<keyword evidence="3" id="KW-1185">Reference proteome</keyword>
<name>A0A812AWW2_ACAPH</name>
<comment type="caution">
    <text evidence="2">The sequence shown here is derived from an EMBL/GenBank/DDBJ whole genome shotgun (WGS) entry which is preliminary data.</text>
</comment>
<sequence>MPPKRRKLLGRRTASASAARAARASETPEQTSLCLSRMASSSATRLSIESAAVRTERLASAASTMSARRTRLSVEERSFQNSQDAVRVARLRVSQSPAQKTLRRLRNATAKVCSRGLESPEQKTSRRLRNTRATAAYRDSEQPQETAHRRVRNARSTASARTAEDSEVRRQRLENINQFRATLNGVTSPSASFWSNAAYNYVCTVNYSTRRDVQIGAMDKVCTFCNTKKWGDEQPGLVALGAKSNSLL</sequence>
<dbReference type="AlphaFoldDB" id="A0A812AWW2"/>
<gene>
    <name evidence="2" type="ORF">SPHA_6548</name>
</gene>
<accession>A0A812AWW2</accession>
<feature type="compositionally biased region" description="Basic residues" evidence="1">
    <location>
        <begin position="1"/>
        <end position="10"/>
    </location>
</feature>
<evidence type="ECO:0000256" key="1">
    <source>
        <dbReference type="SAM" id="MobiDB-lite"/>
    </source>
</evidence>
<organism evidence="2 3">
    <name type="scientific">Acanthosepion pharaonis</name>
    <name type="common">Pharaoh cuttlefish</name>
    <name type="synonym">Sepia pharaonis</name>
    <dbReference type="NCBI Taxonomy" id="158019"/>
    <lineage>
        <taxon>Eukaryota</taxon>
        <taxon>Metazoa</taxon>
        <taxon>Spiralia</taxon>
        <taxon>Lophotrochozoa</taxon>
        <taxon>Mollusca</taxon>
        <taxon>Cephalopoda</taxon>
        <taxon>Coleoidea</taxon>
        <taxon>Decapodiformes</taxon>
        <taxon>Sepiida</taxon>
        <taxon>Sepiina</taxon>
        <taxon>Sepiidae</taxon>
        <taxon>Acanthosepion</taxon>
    </lineage>
</organism>
<evidence type="ECO:0000313" key="3">
    <source>
        <dbReference type="Proteomes" id="UP000597762"/>
    </source>
</evidence>
<feature type="compositionally biased region" description="Low complexity" evidence="1">
    <location>
        <begin position="11"/>
        <end position="25"/>
    </location>
</feature>
<proteinExistence type="predicted"/>
<evidence type="ECO:0000313" key="2">
    <source>
        <dbReference type="EMBL" id="CAE1160791.1"/>
    </source>
</evidence>
<dbReference type="EMBL" id="CAHIKZ030000214">
    <property type="protein sequence ID" value="CAE1160791.1"/>
    <property type="molecule type" value="Genomic_DNA"/>
</dbReference>